<proteinExistence type="predicted"/>
<dbReference type="AlphaFoldDB" id="A0A6A6C0W4"/>
<dbReference type="GeneID" id="54562556"/>
<organism evidence="1 2">
    <name type="scientific">Zasmidium cellare ATCC 36951</name>
    <dbReference type="NCBI Taxonomy" id="1080233"/>
    <lineage>
        <taxon>Eukaryota</taxon>
        <taxon>Fungi</taxon>
        <taxon>Dikarya</taxon>
        <taxon>Ascomycota</taxon>
        <taxon>Pezizomycotina</taxon>
        <taxon>Dothideomycetes</taxon>
        <taxon>Dothideomycetidae</taxon>
        <taxon>Mycosphaerellales</taxon>
        <taxon>Mycosphaerellaceae</taxon>
        <taxon>Zasmidium</taxon>
    </lineage>
</organism>
<dbReference type="RefSeq" id="XP_033661540.1">
    <property type="nucleotide sequence ID" value="XM_033809284.1"/>
</dbReference>
<keyword evidence="2" id="KW-1185">Reference proteome</keyword>
<reference evidence="1" key="1">
    <citation type="journal article" date="2020" name="Stud. Mycol.">
        <title>101 Dothideomycetes genomes: a test case for predicting lifestyles and emergence of pathogens.</title>
        <authorList>
            <person name="Haridas S."/>
            <person name="Albert R."/>
            <person name="Binder M."/>
            <person name="Bloem J."/>
            <person name="Labutti K."/>
            <person name="Salamov A."/>
            <person name="Andreopoulos B."/>
            <person name="Baker S."/>
            <person name="Barry K."/>
            <person name="Bills G."/>
            <person name="Bluhm B."/>
            <person name="Cannon C."/>
            <person name="Castanera R."/>
            <person name="Culley D."/>
            <person name="Daum C."/>
            <person name="Ezra D."/>
            <person name="Gonzalez J."/>
            <person name="Henrissat B."/>
            <person name="Kuo A."/>
            <person name="Liang C."/>
            <person name="Lipzen A."/>
            <person name="Lutzoni F."/>
            <person name="Magnuson J."/>
            <person name="Mondo S."/>
            <person name="Nolan M."/>
            <person name="Ohm R."/>
            <person name="Pangilinan J."/>
            <person name="Park H.-J."/>
            <person name="Ramirez L."/>
            <person name="Alfaro M."/>
            <person name="Sun H."/>
            <person name="Tritt A."/>
            <person name="Yoshinaga Y."/>
            <person name="Zwiers L.-H."/>
            <person name="Turgeon B."/>
            <person name="Goodwin S."/>
            <person name="Spatafora J."/>
            <person name="Crous P."/>
            <person name="Grigoriev I."/>
        </authorList>
    </citation>
    <scope>NUCLEOTIDE SEQUENCE</scope>
    <source>
        <strain evidence="1">ATCC 36951</strain>
    </source>
</reference>
<sequence length="151" mass="16704">MAPKRTTVEAVDGAVEFHLRDRFVKTGVSQNKIHAYKGSAESGDFKVRIARWNDGGSIWASMLGSNHKLVYIADQRLRVGLPPVVEDPKNLFDAALVVPEYDQPRLFGTGSVETFTKNVEVAIAEIFGATQDKLFPSYHGLRFSTVRPIVA</sequence>
<protein>
    <submittedName>
        <fullName evidence="1">Uncharacterized protein</fullName>
    </submittedName>
</protein>
<evidence type="ECO:0000313" key="1">
    <source>
        <dbReference type="EMBL" id="KAF2160651.1"/>
    </source>
</evidence>
<gene>
    <name evidence="1" type="ORF">M409DRAFT_29035</name>
</gene>
<accession>A0A6A6C0W4</accession>
<name>A0A6A6C0W4_ZASCE</name>
<dbReference type="EMBL" id="ML993625">
    <property type="protein sequence ID" value="KAF2160651.1"/>
    <property type="molecule type" value="Genomic_DNA"/>
</dbReference>
<dbReference type="Proteomes" id="UP000799537">
    <property type="component" value="Unassembled WGS sequence"/>
</dbReference>
<evidence type="ECO:0000313" key="2">
    <source>
        <dbReference type="Proteomes" id="UP000799537"/>
    </source>
</evidence>